<comment type="caution">
    <text evidence="1">The sequence shown here is derived from an EMBL/GenBank/DDBJ whole genome shotgun (WGS) entry which is preliminary data.</text>
</comment>
<protein>
    <submittedName>
        <fullName evidence="1">Uncharacterized protein</fullName>
    </submittedName>
</protein>
<accession>A0A8S0S1T5</accession>
<organism evidence="1 2">
    <name type="scientific">Olea europaea subsp. europaea</name>
    <dbReference type="NCBI Taxonomy" id="158383"/>
    <lineage>
        <taxon>Eukaryota</taxon>
        <taxon>Viridiplantae</taxon>
        <taxon>Streptophyta</taxon>
        <taxon>Embryophyta</taxon>
        <taxon>Tracheophyta</taxon>
        <taxon>Spermatophyta</taxon>
        <taxon>Magnoliopsida</taxon>
        <taxon>eudicotyledons</taxon>
        <taxon>Gunneridae</taxon>
        <taxon>Pentapetalae</taxon>
        <taxon>asterids</taxon>
        <taxon>lamiids</taxon>
        <taxon>Lamiales</taxon>
        <taxon>Oleaceae</taxon>
        <taxon>Oleeae</taxon>
        <taxon>Olea</taxon>
    </lineage>
</organism>
<dbReference type="AlphaFoldDB" id="A0A8S0S1T5"/>
<evidence type="ECO:0000313" key="2">
    <source>
        <dbReference type="Proteomes" id="UP000594638"/>
    </source>
</evidence>
<dbReference type="EMBL" id="CACTIH010003856">
    <property type="protein sequence ID" value="CAA2986355.1"/>
    <property type="molecule type" value="Genomic_DNA"/>
</dbReference>
<name>A0A8S0S1T5_OLEEU</name>
<sequence>MSHGITTIIQVECIDELRLLRGSAEVPPKLNRGAYKAQAEALQKVAEVPSKMAKVPLRMSTKAQEEWSTTKVVALNSEVALLEFSKVVPTLFIRCGLMSSCRIP</sequence>
<dbReference type="Gramene" id="OE9A001875T1">
    <property type="protein sequence ID" value="OE9A001875C1"/>
    <property type="gene ID" value="OE9A001875"/>
</dbReference>
<proteinExistence type="predicted"/>
<dbReference type="Proteomes" id="UP000594638">
    <property type="component" value="Unassembled WGS sequence"/>
</dbReference>
<evidence type="ECO:0000313" key="1">
    <source>
        <dbReference type="EMBL" id="CAA2986355.1"/>
    </source>
</evidence>
<keyword evidence="2" id="KW-1185">Reference proteome</keyword>
<reference evidence="1 2" key="1">
    <citation type="submission" date="2019-12" db="EMBL/GenBank/DDBJ databases">
        <authorList>
            <person name="Alioto T."/>
            <person name="Alioto T."/>
            <person name="Gomez Garrido J."/>
        </authorList>
    </citation>
    <scope>NUCLEOTIDE SEQUENCE [LARGE SCALE GENOMIC DNA]</scope>
</reference>
<gene>
    <name evidence="1" type="ORF">OLEA9_A001875</name>
</gene>